<proteinExistence type="predicted"/>
<dbReference type="GO" id="GO:0006997">
    <property type="term" value="P:nucleus organization"/>
    <property type="evidence" value="ECO:0007669"/>
    <property type="project" value="TreeGrafter"/>
</dbReference>
<dbReference type="GO" id="GO:0005635">
    <property type="term" value="C:nuclear envelope"/>
    <property type="evidence" value="ECO:0007669"/>
    <property type="project" value="TreeGrafter"/>
</dbReference>
<gene>
    <name evidence="1" type="primary">Syne2_0</name>
    <name evidence="1" type="ORF">RHICYA_R12976</name>
</gene>
<sequence length="107" mass="12328">ELENQLTTKSKMLEELKQSLAFKGSADQTPETLSLRIPELCEMMDSLVSQVAQVKSSMLSVVEKWRSYEDTYKEIKLKIIRYAYFKDHNKCSAGSLNTVKHQVKILK</sequence>
<name>A0A7L1N2D1_RHICY</name>
<keyword evidence="2" id="KW-1185">Reference proteome</keyword>
<dbReference type="GO" id="GO:0019894">
    <property type="term" value="F:kinesin binding"/>
    <property type="evidence" value="ECO:0007669"/>
    <property type="project" value="TreeGrafter"/>
</dbReference>
<protein>
    <submittedName>
        <fullName evidence="1">SYNE2 protein</fullName>
    </submittedName>
</protein>
<comment type="caution">
    <text evidence="1">The sequence shown here is derived from an EMBL/GenBank/DDBJ whole genome shotgun (WGS) entry which is preliminary data.</text>
</comment>
<dbReference type="Proteomes" id="UP000565785">
    <property type="component" value="Unassembled WGS sequence"/>
</dbReference>
<organism evidence="1 2">
    <name type="scientific">Rhinopomastus cyanomelas</name>
    <name type="common">Common scimitarbill</name>
    <dbReference type="NCBI Taxonomy" id="113115"/>
    <lineage>
        <taxon>Eukaryota</taxon>
        <taxon>Metazoa</taxon>
        <taxon>Chordata</taxon>
        <taxon>Craniata</taxon>
        <taxon>Vertebrata</taxon>
        <taxon>Euteleostomi</taxon>
        <taxon>Archelosauria</taxon>
        <taxon>Archosauria</taxon>
        <taxon>Dinosauria</taxon>
        <taxon>Saurischia</taxon>
        <taxon>Theropoda</taxon>
        <taxon>Coelurosauria</taxon>
        <taxon>Aves</taxon>
        <taxon>Neognathae</taxon>
        <taxon>Neoaves</taxon>
        <taxon>Telluraves</taxon>
        <taxon>Coraciimorphae</taxon>
        <taxon>Bucerotiformes</taxon>
        <taxon>Rhinopomastidae</taxon>
        <taxon>Rhinopomastus</taxon>
    </lineage>
</organism>
<reference evidence="1 2" key="1">
    <citation type="submission" date="2019-09" db="EMBL/GenBank/DDBJ databases">
        <title>Bird 10,000 Genomes (B10K) Project - Family phase.</title>
        <authorList>
            <person name="Zhang G."/>
        </authorList>
    </citation>
    <scope>NUCLEOTIDE SEQUENCE [LARGE SCALE GENOMIC DNA]</scope>
    <source>
        <strain evidence="1">B10K-DU-002-35</strain>
        <tissue evidence="1">Muscle</tissue>
    </source>
</reference>
<dbReference type="OrthoDB" id="18740at2759"/>
<feature type="non-terminal residue" evidence="1">
    <location>
        <position position="1"/>
    </location>
</feature>
<dbReference type="GO" id="GO:0048471">
    <property type="term" value="C:perinuclear region of cytoplasm"/>
    <property type="evidence" value="ECO:0007669"/>
    <property type="project" value="TreeGrafter"/>
</dbReference>
<dbReference type="PANTHER" id="PTHR21524:SF5">
    <property type="entry name" value="SPECTRIN REPEAT CONTAINING NUCLEAR ENVELOPE PROTEIN 2"/>
    <property type="match status" value="1"/>
</dbReference>
<accession>A0A7L1N2D1</accession>
<dbReference type="EMBL" id="VXBP01002280">
    <property type="protein sequence ID" value="NXN93961.1"/>
    <property type="molecule type" value="Genomic_DNA"/>
</dbReference>
<dbReference type="AlphaFoldDB" id="A0A7L1N2D1"/>
<feature type="non-terminal residue" evidence="1">
    <location>
        <position position="107"/>
    </location>
</feature>
<dbReference type="GO" id="GO:0007010">
    <property type="term" value="P:cytoskeleton organization"/>
    <property type="evidence" value="ECO:0007669"/>
    <property type="project" value="TreeGrafter"/>
</dbReference>
<dbReference type="GO" id="GO:0007097">
    <property type="term" value="P:nuclear migration"/>
    <property type="evidence" value="ECO:0007669"/>
    <property type="project" value="TreeGrafter"/>
</dbReference>
<dbReference type="PANTHER" id="PTHR21524">
    <property type="entry name" value="SPECTRIN REPEAT CONTAINING NUCLEAR ENVELOPE PROTEIN 2"/>
    <property type="match status" value="1"/>
</dbReference>
<evidence type="ECO:0000313" key="2">
    <source>
        <dbReference type="Proteomes" id="UP000565785"/>
    </source>
</evidence>
<evidence type="ECO:0000313" key="1">
    <source>
        <dbReference type="EMBL" id="NXN93961.1"/>
    </source>
</evidence>